<gene>
    <name evidence="1" type="ORF">Sangu_2408600</name>
</gene>
<dbReference type="PANTHER" id="PTHR10775:SF183">
    <property type="entry name" value="TRANSPOSON, EN_SPM-LIKE, TRANSPOSASE-ASSOCIATED DOMAIN PROTEIN-RELATED"/>
    <property type="match status" value="1"/>
</dbReference>
<dbReference type="PANTHER" id="PTHR10775">
    <property type="entry name" value="OS08G0208400 PROTEIN"/>
    <property type="match status" value="1"/>
</dbReference>
<proteinExistence type="predicted"/>
<reference evidence="1" key="2">
    <citation type="journal article" date="2024" name="Plant">
        <title>Genomic evolution and insights into agronomic trait innovations of Sesamum species.</title>
        <authorList>
            <person name="Miao H."/>
            <person name="Wang L."/>
            <person name="Qu L."/>
            <person name="Liu H."/>
            <person name="Sun Y."/>
            <person name="Le M."/>
            <person name="Wang Q."/>
            <person name="Wei S."/>
            <person name="Zheng Y."/>
            <person name="Lin W."/>
            <person name="Duan Y."/>
            <person name="Cao H."/>
            <person name="Xiong S."/>
            <person name="Wang X."/>
            <person name="Wei L."/>
            <person name="Li C."/>
            <person name="Ma Q."/>
            <person name="Ju M."/>
            <person name="Zhao R."/>
            <person name="Li G."/>
            <person name="Mu C."/>
            <person name="Tian Q."/>
            <person name="Mei H."/>
            <person name="Zhang T."/>
            <person name="Gao T."/>
            <person name="Zhang H."/>
        </authorList>
    </citation>
    <scope>NUCLEOTIDE SEQUENCE</scope>
    <source>
        <strain evidence="1">G01</strain>
    </source>
</reference>
<accession>A0AAW2KXN4</accession>
<comment type="caution">
    <text evidence="1">The sequence shown here is derived from an EMBL/GenBank/DDBJ whole genome shotgun (WGS) entry which is preliminary data.</text>
</comment>
<reference evidence="1" key="1">
    <citation type="submission" date="2020-06" db="EMBL/GenBank/DDBJ databases">
        <authorList>
            <person name="Li T."/>
            <person name="Hu X."/>
            <person name="Zhang T."/>
            <person name="Song X."/>
            <person name="Zhang H."/>
            <person name="Dai N."/>
            <person name="Sheng W."/>
            <person name="Hou X."/>
            <person name="Wei L."/>
        </authorList>
    </citation>
    <scope>NUCLEOTIDE SEQUENCE</scope>
    <source>
        <strain evidence="1">G01</strain>
        <tissue evidence="1">Leaf</tissue>
    </source>
</reference>
<dbReference type="Pfam" id="PF02992">
    <property type="entry name" value="Transposase_21"/>
    <property type="match status" value="1"/>
</dbReference>
<dbReference type="InterPro" id="IPR004242">
    <property type="entry name" value="Transposase_21"/>
</dbReference>
<sequence length="188" mass="21908">MPCSSRVRVRVRHCIEWFFEVSVHYRAQKMVFDATRPSYFASSHEGIPDDGMRSCPIDVGPSSYSVYPLRRLMRVQAFPGARPTPKEVPYVVLRYLSLTPRLQRLYWATVDHMTWHATHQTEEGSMCHPSDGEAWKCFDRMYPDFAEEPHNVRLGLYTDGFALHDQYDRIIHVGPLSLHYKIFLLVCA</sequence>
<protein>
    <submittedName>
        <fullName evidence="1">Uncharacterized protein</fullName>
    </submittedName>
</protein>
<dbReference type="AlphaFoldDB" id="A0AAW2KXN4"/>
<organism evidence="1">
    <name type="scientific">Sesamum angustifolium</name>
    <dbReference type="NCBI Taxonomy" id="2727405"/>
    <lineage>
        <taxon>Eukaryota</taxon>
        <taxon>Viridiplantae</taxon>
        <taxon>Streptophyta</taxon>
        <taxon>Embryophyta</taxon>
        <taxon>Tracheophyta</taxon>
        <taxon>Spermatophyta</taxon>
        <taxon>Magnoliopsida</taxon>
        <taxon>eudicotyledons</taxon>
        <taxon>Gunneridae</taxon>
        <taxon>Pentapetalae</taxon>
        <taxon>asterids</taxon>
        <taxon>lamiids</taxon>
        <taxon>Lamiales</taxon>
        <taxon>Pedaliaceae</taxon>
        <taxon>Sesamum</taxon>
    </lineage>
</organism>
<name>A0AAW2KXN4_9LAMI</name>
<evidence type="ECO:0000313" key="1">
    <source>
        <dbReference type="EMBL" id="KAL0311139.1"/>
    </source>
</evidence>
<dbReference type="EMBL" id="JACGWK010000016">
    <property type="protein sequence ID" value="KAL0311139.1"/>
    <property type="molecule type" value="Genomic_DNA"/>
</dbReference>